<dbReference type="Proteomes" id="UP000307201">
    <property type="component" value="Unassembled WGS sequence"/>
</dbReference>
<sequence length="126" mass="14339">GFSEKLQSEMEKIFENIHDPNTKATEKRVLTAKFTLAPDDDREFVQLDMDFTTKLAPVEGLSTRVLTEKDLATNTIGAYEFMSNQRGQTYIDDDGDLKADDGQPVDVIEKEMQKKNNVHQLKRGNE</sequence>
<name>A0A5R9BXI6_9LACT</name>
<gene>
    <name evidence="1" type="ORF">FEZ48_13325</name>
</gene>
<dbReference type="OrthoDB" id="1956472at2"/>
<organism evidence="1 2">
    <name type="scientific">Marinilactibacillus psychrotolerans</name>
    <dbReference type="NCBI Taxonomy" id="191770"/>
    <lineage>
        <taxon>Bacteria</taxon>
        <taxon>Bacillati</taxon>
        <taxon>Bacillota</taxon>
        <taxon>Bacilli</taxon>
        <taxon>Lactobacillales</taxon>
        <taxon>Carnobacteriaceae</taxon>
        <taxon>Marinilactibacillus</taxon>
    </lineage>
</organism>
<dbReference type="EMBL" id="VBTE01000067">
    <property type="protein sequence ID" value="TLQ04721.1"/>
    <property type="molecule type" value="Genomic_DNA"/>
</dbReference>
<feature type="non-terminal residue" evidence="1">
    <location>
        <position position="1"/>
    </location>
</feature>
<comment type="caution">
    <text evidence="1">The sequence shown here is derived from an EMBL/GenBank/DDBJ whole genome shotgun (WGS) entry which is preliminary data.</text>
</comment>
<dbReference type="AlphaFoldDB" id="A0A5R9BXI6"/>
<evidence type="ECO:0000313" key="2">
    <source>
        <dbReference type="Proteomes" id="UP000307201"/>
    </source>
</evidence>
<accession>A0A5R9BXI6</accession>
<evidence type="ECO:0000313" key="1">
    <source>
        <dbReference type="EMBL" id="TLQ04721.1"/>
    </source>
</evidence>
<protein>
    <submittedName>
        <fullName evidence="1">Replication terminator protein</fullName>
    </submittedName>
</protein>
<proteinExistence type="predicted"/>
<reference evidence="1 2" key="1">
    <citation type="submission" date="2019-05" db="EMBL/GenBank/DDBJ databases">
        <title>The metagenome of a microbial culture collection derived from dairy environment covers the genomic content of the human microbiome.</title>
        <authorList>
            <person name="Roder T."/>
            <person name="Wuthrich D."/>
            <person name="Sattari Z."/>
            <person name="Von Ah U."/>
            <person name="Bar C."/>
            <person name="Ronchi F."/>
            <person name="Macpherson A.J."/>
            <person name="Ganal-Vonarburg S.C."/>
            <person name="Bruggmann R."/>
            <person name="Vergeres G."/>
        </authorList>
    </citation>
    <scope>NUCLEOTIDE SEQUENCE [LARGE SCALE GENOMIC DNA]</scope>
    <source>
        <strain evidence="1 2">FAM 24235</strain>
    </source>
</reference>